<accession>A0A6J4V3P4</accession>
<reference evidence="1" key="1">
    <citation type="submission" date="2020-02" db="EMBL/GenBank/DDBJ databases">
        <authorList>
            <person name="Meier V. D."/>
        </authorList>
    </citation>
    <scope>NUCLEOTIDE SEQUENCE</scope>
    <source>
        <strain evidence="1">AVDCRST_MAG33</strain>
    </source>
</reference>
<sequence length="78" mass="8234">MSPVATTNPAPYSRSREIVVVTMPDAIANTIRGRQLAVERGSGFGQTLVHGVSTLRPVICLRVTPSRPSASSPSSRST</sequence>
<organism evidence="1">
    <name type="scientific">uncultured Thermomicrobiales bacterium</name>
    <dbReference type="NCBI Taxonomy" id="1645740"/>
    <lineage>
        <taxon>Bacteria</taxon>
        <taxon>Pseudomonadati</taxon>
        <taxon>Thermomicrobiota</taxon>
        <taxon>Thermomicrobia</taxon>
        <taxon>Thermomicrobiales</taxon>
        <taxon>environmental samples</taxon>
    </lineage>
</organism>
<proteinExistence type="predicted"/>
<protein>
    <submittedName>
        <fullName evidence="1">Uncharacterized protein</fullName>
    </submittedName>
</protein>
<evidence type="ECO:0000313" key="1">
    <source>
        <dbReference type="EMBL" id="CAA9565750.1"/>
    </source>
</evidence>
<name>A0A6J4V3P4_9BACT</name>
<gene>
    <name evidence="1" type="ORF">AVDCRST_MAG33-2044</name>
</gene>
<dbReference type="AlphaFoldDB" id="A0A6J4V3P4"/>
<dbReference type="EMBL" id="CADCWK010000226">
    <property type="protein sequence ID" value="CAA9565750.1"/>
    <property type="molecule type" value="Genomic_DNA"/>
</dbReference>